<feature type="domain" description="PPIase FKBP-type" evidence="9">
    <location>
        <begin position="46"/>
        <end position="133"/>
    </location>
</feature>
<dbReference type="RefSeq" id="XP_033457585.1">
    <property type="nucleotide sequence ID" value="XM_033607850.1"/>
</dbReference>
<dbReference type="FunFam" id="3.10.50.40:FF:000006">
    <property type="entry name" value="Peptidyl-prolyl cis-trans isomerase"/>
    <property type="match status" value="1"/>
</dbReference>
<dbReference type="Pfam" id="PF12400">
    <property type="entry name" value="STIMATE"/>
    <property type="match status" value="1"/>
</dbReference>
<evidence type="ECO:0000256" key="6">
    <source>
        <dbReference type="SAM" id="MobiDB-lite"/>
    </source>
</evidence>
<evidence type="ECO:0000259" key="9">
    <source>
        <dbReference type="PROSITE" id="PS50059"/>
    </source>
</evidence>
<feature type="region of interest" description="Disordered" evidence="6">
    <location>
        <begin position="428"/>
        <end position="483"/>
    </location>
</feature>
<evidence type="ECO:0000256" key="8">
    <source>
        <dbReference type="SAM" id="SignalP"/>
    </source>
</evidence>
<evidence type="ECO:0000256" key="4">
    <source>
        <dbReference type="ARBA" id="ARBA00023235"/>
    </source>
</evidence>
<name>A0A6J3LZ40_9PEZI</name>
<keyword evidence="7" id="KW-1133">Transmembrane helix</keyword>
<dbReference type="AlphaFoldDB" id="A0A6J3LZ40"/>
<evidence type="ECO:0000256" key="1">
    <source>
        <dbReference type="ARBA" id="ARBA00000971"/>
    </source>
</evidence>
<feature type="signal peptide" evidence="8">
    <location>
        <begin position="1"/>
        <end position="23"/>
    </location>
</feature>
<accession>A0A6J3LZ40</accession>
<dbReference type="Pfam" id="PF00254">
    <property type="entry name" value="FKBP_C"/>
    <property type="match status" value="1"/>
</dbReference>
<keyword evidence="7" id="KW-0472">Membrane</keyword>
<keyword evidence="10" id="KW-1185">Reference proteome</keyword>
<dbReference type="PANTHER" id="PTHR31735:SF1">
    <property type="entry name" value="VACUOLAR MEMBRANE PROTEIN YPL162C"/>
    <property type="match status" value="1"/>
</dbReference>
<dbReference type="GeneID" id="54365649"/>
<feature type="chain" id="PRO_5026829563" description="peptidylprolyl isomerase" evidence="8">
    <location>
        <begin position="24"/>
        <end position="483"/>
    </location>
</feature>
<reference evidence="11" key="2">
    <citation type="submission" date="2020-04" db="EMBL/GenBank/DDBJ databases">
        <authorList>
            <consortium name="NCBI Genome Project"/>
        </authorList>
    </citation>
    <scope>NUCLEOTIDE SEQUENCE</scope>
    <source>
        <strain evidence="11">CBS 342.82</strain>
    </source>
</reference>
<dbReference type="InterPro" id="IPR022127">
    <property type="entry name" value="STIMATE/YPL162C"/>
</dbReference>
<feature type="transmembrane region" description="Helical" evidence="7">
    <location>
        <begin position="205"/>
        <end position="227"/>
    </location>
</feature>
<protein>
    <recommendedName>
        <fullName evidence="2 5">peptidylprolyl isomerase</fullName>
        <ecNumber evidence="2 5">5.2.1.8</ecNumber>
    </recommendedName>
</protein>
<feature type="transmembrane region" description="Helical" evidence="7">
    <location>
        <begin position="298"/>
        <end position="318"/>
    </location>
</feature>
<feature type="transmembrane region" description="Helical" evidence="7">
    <location>
        <begin position="355"/>
        <end position="378"/>
    </location>
</feature>
<evidence type="ECO:0000313" key="11">
    <source>
        <dbReference type="RefSeq" id="XP_033457585.1"/>
    </source>
</evidence>
<evidence type="ECO:0000256" key="5">
    <source>
        <dbReference type="PROSITE-ProRule" id="PRU00277"/>
    </source>
</evidence>
<organism evidence="11">
    <name type="scientific">Dissoconium aciculare CBS 342.82</name>
    <dbReference type="NCBI Taxonomy" id="1314786"/>
    <lineage>
        <taxon>Eukaryota</taxon>
        <taxon>Fungi</taxon>
        <taxon>Dikarya</taxon>
        <taxon>Ascomycota</taxon>
        <taxon>Pezizomycotina</taxon>
        <taxon>Dothideomycetes</taxon>
        <taxon>Dothideomycetidae</taxon>
        <taxon>Mycosphaerellales</taxon>
        <taxon>Dissoconiaceae</taxon>
        <taxon>Dissoconium</taxon>
    </lineage>
</organism>
<feature type="transmembrane region" description="Helical" evidence="7">
    <location>
        <begin position="398"/>
        <end position="417"/>
    </location>
</feature>
<dbReference type="EC" id="5.2.1.8" evidence="2 5"/>
<evidence type="ECO:0000256" key="2">
    <source>
        <dbReference type="ARBA" id="ARBA00013194"/>
    </source>
</evidence>
<proteinExistence type="predicted"/>
<evidence type="ECO:0000256" key="7">
    <source>
        <dbReference type="SAM" id="Phobius"/>
    </source>
</evidence>
<feature type="compositionally biased region" description="Acidic residues" evidence="6">
    <location>
        <begin position="455"/>
        <end position="465"/>
    </location>
</feature>
<dbReference type="OrthoDB" id="431202at2759"/>
<evidence type="ECO:0000256" key="3">
    <source>
        <dbReference type="ARBA" id="ARBA00023110"/>
    </source>
</evidence>
<gene>
    <name evidence="11" type="ORF">K489DRAFT_411795</name>
</gene>
<dbReference type="GO" id="GO:0016020">
    <property type="term" value="C:membrane"/>
    <property type="evidence" value="ECO:0007669"/>
    <property type="project" value="TreeGrafter"/>
</dbReference>
<reference evidence="11" key="3">
    <citation type="submission" date="2025-08" db="UniProtKB">
        <authorList>
            <consortium name="RefSeq"/>
        </authorList>
    </citation>
    <scope>IDENTIFICATION</scope>
    <source>
        <strain evidence="11">CBS 342.82</strain>
    </source>
</reference>
<keyword evidence="3 5" id="KW-0697">Rotamase</keyword>
<dbReference type="InterPro" id="IPR001179">
    <property type="entry name" value="PPIase_FKBP_dom"/>
</dbReference>
<sequence>MRSFSALPTGLAIILSAATLTAGEVSDLKVDLLSGPTKCTRPTRDGDIISVNYKGTLTTGETFDESYGRGAPFQFTLGAGQVIKGWDQGLLDMCIGQSRRLTIPPELAYGDHQAGMITPGSTLIFETKLEDILNLTPEDWALMEQSEALASALVPTATSNTGEGSFSIATAPASPNGDGAAAADKAADSSLESPTAEKPKPECQLLGPFALLVQGALGALALLTLVWKRWRETPKRPWKIFIFDVSKQVLGSMLTHVINLTISMLSSVDMANAAAHVVHKAGEAAQDGRGRTPNPCSFYLLNLAIDTTLGVPILWIWLKVLHSAFLRTPLARPPASIKSGVYGNPPNIRWYGKQLMIYCIGLVLMKFCVLFFLLALPWLPWVGDWALRWTRGNELLEITFALFIFPLAMNAVQYWVIDNLIMDKGTGGEKGDSGQEYTAVAGEEDEEEQRRMIMEGDDEVEDDEPSTQTPGPRSGVDNSAKRK</sequence>
<evidence type="ECO:0000313" key="10">
    <source>
        <dbReference type="Proteomes" id="UP000504637"/>
    </source>
</evidence>
<dbReference type="InterPro" id="IPR046357">
    <property type="entry name" value="PPIase_dom_sf"/>
</dbReference>
<dbReference type="PROSITE" id="PS50059">
    <property type="entry name" value="FKBP_PPIASE"/>
    <property type="match status" value="1"/>
</dbReference>
<dbReference type="Gene3D" id="3.10.50.40">
    <property type="match status" value="1"/>
</dbReference>
<keyword evidence="8" id="KW-0732">Signal</keyword>
<keyword evidence="4 5" id="KW-0413">Isomerase</keyword>
<dbReference type="PANTHER" id="PTHR31735">
    <property type="entry name" value="VACUOLAR MEMBRANE PROTEIN YPL162C"/>
    <property type="match status" value="1"/>
</dbReference>
<keyword evidence="7" id="KW-0812">Transmembrane</keyword>
<dbReference type="GO" id="GO:0003755">
    <property type="term" value="F:peptidyl-prolyl cis-trans isomerase activity"/>
    <property type="evidence" value="ECO:0007669"/>
    <property type="project" value="UniProtKB-KW"/>
</dbReference>
<reference evidence="11" key="1">
    <citation type="submission" date="2020-01" db="EMBL/GenBank/DDBJ databases">
        <authorList>
            <consortium name="DOE Joint Genome Institute"/>
            <person name="Haridas S."/>
            <person name="Albert R."/>
            <person name="Binder M."/>
            <person name="Bloem J."/>
            <person name="Labutti K."/>
            <person name="Salamov A."/>
            <person name="Andreopoulos B."/>
            <person name="Baker S.E."/>
            <person name="Barry K."/>
            <person name="Bills G."/>
            <person name="Bluhm B.H."/>
            <person name="Cannon C."/>
            <person name="Castanera R."/>
            <person name="Culley D.E."/>
            <person name="Daum C."/>
            <person name="Ezra D."/>
            <person name="Gonzalez J.B."/>
            <person name="Henrissat B."/>
            <person name="Kuo A."/>
            <person name="Liang C."/>
            <person name="Lipzen A."/>
            <person name="Lutzoni F."/>
            <person name="Magnuson J."/>
            <person name="Mondo S."/>
            <person name="Nolan M."/>
            <person name="Ohm R."/>
            <person name="Pangilinan J."/>
            <person name="Park H.-J."/>
            <person name="Ramirez L."/>
            <person name="Alfaro M."/>
            <person name="Sun H."/>
            <person name="Tritt A."/>
            <person name="Yoshinaga Y."/>
            <person name="Zwiers L.-H."/>
            <person name="Turgeon B.G."/>
            <person name="Goodwin S.B."/>
            <person name="Spatafora J.W."/>
            <person name="Crous P.W."/>
            <person name="Grigoriev I.V."/>
        </authorList>
    </citation>
    <scope>NUCLEOTIDE SEQUENCE</scope>
    <source>
        <strain evidence="11">CBS 342.82</strain>
    </source>
</reference>
<feature type="region of interest" description="Disordered" evidence="6">
    <location>
        <begin position="164"/>
        <end position="199"/>
    </location>
</feature>
<feature type="transmembrane region" description="Helical" evidence="7">
    <location>
        <begin position="248"/>
        <end position="268"/>
    </location>
</feature>
<dbReference type="SUPFAM" id="SSF54534">
    <property type="entry name" value="FKBP-like"/>
    <property type="match status" value="1"/>
</dbReference>
<dbReference type="Proteomes" id="UP000504637">
    <property type="component" value="Unplaced"/>
</dbReference>
<comment type="catalytic activity">
    <reaction evidence="1 5">
        <text>[protein]-peptidylproline (omega=180) = [protein]-peptidylproline (omega=0)</text>
        <dbReference type="Rhea" id="RHEA:16237"/>
        <dbReference type="Rhea" id="RHEA-COMP:10747"/>
        <dbReference type="Rhea" id="RHEA-COMP:10748"/>
        <dbReference type="ChEBI" id="CHEBI:83833"/>
        <dbReference type="ChEBI" id="CHEBI:83834"/>
        <dbReference type="EC" id="5.2.1.8"/>
    </reaction>
</comment>